<evidence type="ECO:0000313" key="2">
    <source>
        <dbReference type="Ensembl" id="ENSGALP00010036422.1"/>
    </source>
</evidence>
<reference evidence="2" key="2">
    <citation type="submission" date="2025-08" db="UniProtKB">
        <authorList>
            <consortium name="Ensembl"/>
        </authorList>
    </citation>
    <scope>IDENTIFICATION</scope>
    <source>
        <strain evidence="2">broiler</strain>
    </source>
</reference>
<dbReference type="SUPFAM" id="SSF54695">
    <property type="entry name" value="POZ domain"/>
    <property type="match status" value="1"/>
</dbReference>
<keyword evidence="3" id="KW-1185">Reference proteome</keyword>
<dbReference type="Ensembl" id="ENSGALT00010059631.1">
    <property type="protein sequence ID" value="ENSGALP00010036422.1"/>
    <property type="gene ID" value="ENSGALG00010024442.1"/>
</dbReference>
<dbReference type="AlphaFoldDB" id="A0A8V1A1M7"/>
<dbReference type="InterPro" id="IPR011333">
    <property type="entry name" value="SKP1/BTB/POZ_sf"/>
</dbReference>
<protein>
    <recommendedName>
        <fullName evidence="1">Potassium channel tetramerisation-type BTB domain-containing protein</fullName>
    </recommendedName>
</protein>
<dbReference type="Gene3D" id="3.30.710.10">
    <property type="entry name" value="Potassium Channel Kv1.1, Chain A"/>
    <property type="match status" value="1"/>
</dbReference>
<dbReference type="Pfam" id="PF02214">
    <property type="entry name" value="BTB_2"/>
    <property type="match status" value="1"/>
</dbReference>
<sequence>MLHTHTAPRHVAARLKETESTVAPAEEESINFNVGGWYFSLPRSKVAQFPDSLLWKEASVQDWSENLRLFIDQDGFVFRHLHRYMQTSELSSLSCTELNLLYEQALALQLTPLTQLTFSAPRRCCCLMISPMLMPWRRKL</sequence>
<reference evidence="2" key="3">
    <citation type="submission" date="2025-09" db="UniProtKB">
        <authorList>
            <consortium name="Ensembl"/>
        </authorList>
    </citation>
    <scope>IDENTIFICATION</scope>
    <source>
        <strain evidence="2">broiler</strain>
    </source>
</reference>
<name>A0A8V1A1M7_CHICK</name>
<evidence type="ECO:0000313" key="3">
    <source>
        <dbReference type="Proteomes" id="UP000000539"/>
    </source>
</evidence>
<dbReference type="PANTHER" id="PTHR14499:SF10">
    <property type="entry name" value="BTB_POZ DOMAIN-CONTAINING PROTEIN KCTD6"/>
    <property type="match status" value="1"/>
</dbReference>
<proteinExistence type="predicted"/>
<organism evidence="2 3">
    <name type="scientific">Gallus gallus</name>
    <name type="common">Chicken</name>
    <dbReference type="NCBI Taxonomy" id="9031"/>
    <lineage>
        <taxon>Eukaryota</taxon>
        <taxon>Metazoa</taxon>
        <taxon>Chordata</taxon>
        <taxon>Craniata</taxon>
        <taxon>Vertebrata</taxon>
        <taxon>Euteleostomi</taxon>
        <taxon>Archelosauria</taxon>
        <taxon>Archosauria</taxon>
        <taxon>Dinosauria</taxon>
        <taxon>Saurischia</taxon>
        <taxon>Theropoda</taxon>
        <taxon>Coelurosauria</taxon>
        <taxon>Aves</taxon>
        <taxon>Neognathae</taxon>
        <taxon>Galloanserae</taxon>
        <taxon>Galliformes</taxon>
        <taxon>Phasianidae</taxon>
        <taxon>Phasianinae</taxon>
        <taxon>Gallus</taxon>
    </lineage>
</organism>
<reference evidence="2" key="1">
    <citation type="submission" date="2020-11" db="EMBL/GenBank/DDBJ databases">
        <title>Gallus gallus (Chicken) genome, bGalGal1, GRCg7b, maternal haplotype autosomes + Z &amp; W.</title>
        <authorList>
            <person name="Warren W."/>
            <person name="Formenti G."/>
            <person name="Fedrigo O."/>
            <person name="Haase B."/>
            <person name="Mountcastle J."/>
            <person name="Balacco J."/>
            <person name="Tracey A."/>
            <person name="Schneider V."/>
            <person name="Okimoto R."/>
            <person name="Cheng H."/>
            <person name="Hawken R."/>
            <person name="Howe K."/>
            <person name="Jarvis E.D."/>
        </authorList>
    </citation>
    <scope>NUCLEOTIDE SEQUENCE [LARGE SCALE GENOMIC DNA]</scope>
    <source>
        <strain evidence="2">Broiler</strain>
    </source>
</reference>
<dbReference type="GeneTree" id="ENSGT00390000007606"/>
<accession>A0A8V1A1M7</accession>
<dbReference type="PANTHER" id="PTHR14499">
    <property type="entry name" value="POTASSIUM CHANNEL TETRAMERIZATION DOMAIN-CONTAINING"/>
    <property type="match status" value="1"/>
</dbReference>
<dbReference type="CDD" id="cd18373">
    <property type="entry name" value="BTB1_POZ_KCTD19"/>
    <property type="match status" value="1"/>
</dbReference>
<feature type="domain" description="Potassium channel tetramerisation-type BTB" evidence="1">
    <location>
        <begin position="30"/>
        <end position="101"/>
    </location>
</feature>
<dbReference type="GO" id="GO:0051260">
    <property type="term" value="P:protein homooligomerization"/>
    <property type="evidence" value="ECO:0007669"/>
    <property type="project" value="InterPro"/>
</dbReference>
<dbReference type="InterPro" id="IPR003131">
    <property type="entry name" value="T1-type_BTB"/>
</dbReference>
<dbReference type="Proteomes" id="UP000000539">
    <property type="component" value="Chromosome 11"/>
</dbReference>
<evidence type="ECO:0000259" key="1">
    <source>
        <dbReference type="Pfam" id="PF02214"/>
    </source>
</evidence>